<gene>
    <name evidence="11" type="primary">fliR</name>
    <name evidence="11" type="ORF">Thiowin_04929</name>
</gene>
<dbReference type="Proteomes" id="UP001432180">
    <property type="component" value="Chromosome"/>
</dbReference>
<evidence type="ECO:0000256" key="3">
    <source>
        <dbReference type="ARBA" id="ARBA00021717"/>
    </source>
</evidence>
<name>A0ABZ0SHN2_9GAMM</name>
<evidence type="ECO:0000256" key="9">
    <source>
        <dbReference type="NCBIfam" id="TIGR01400"/>
    </source>
</evidence>
<comment type="function">
    <text evidence="1 10">Role in flagellar biosynthesis.</text>
</comment>
<dbReference type="InterPro" id="IPR006303">
    <property type="entry name" value="FliR"/>
</dbReference>
<dbReference type="PANTHER" id="PTHR30065:SF8">
    <property type="entry name" value="FLAGELLAR BIOSYNTHETIC PROTEIN FLIR"/>
    <property type="match status" value="1"/>
</dbReference>
<keyword evidence="11" id="KW-0282">Flagellum</keyword>
<dbReference type="InterPro" id="IPR002010">
    <property type="entry name" value="T3SS_IM_R"/>
</dbReference>
<keyword evidence="8 10" id="KW-0975">Bacterial flagellum</keyword>
<comment type="subcellular location">
    <subcellularLocation>
        <location evidence="10">Cell membrane</location>
        <topology evidence="10">Multi-pass membrane protein</topology>
    </subcellularLocation>
    <subcellularLocation>
        <location evidence="10">Bacterial flagellum basal body</location>
    </subcellularLocation>
</comment>
<keyword evidence="12" id="KW-1185">Reference proteome</keyword>
<dbReference type="PRINTS" id="PR00953">
    <property type="entry name" value="TYPE3IMRPROT"/>
</dbReference>
<evidence type="ECO:0000256" key="6">
    <source>
        <dbReference type="ARBA" id="ARBA00022989"/>
    </source>
</evidence>
<reference evidence="11 12" key="1">
    <citation type="journal article" date="2023" name="Microorganisms">
        <title>Thiorhodovibrio frisius and Trv. litoralis spp. nov., Two Novel Members from a Clade of Fastidious Purple Sulfur Bacteria That Exhibit Unique Red-Shifted Light-Harvesting Capabilities.</title>
        <authorList>
            <person name="Methner A."/>
            <person name="Kuzyk S.B."/>
            <person name="Petersen J."/>
            <person name="Bauer S."/>
            <person name="Brinkmann H."/>
            <person name="Sichau K."/>
            <person name="Wanner G."/>
            <person name="Wolf J."/>
            <person name="Neumann-Schaal M."/>
            <person name="Henke P."/>
            <person name="Tank M."/>
            <person name="Sproer C."/>
            <person name="Bunk B."/>
            <person name="Overmann J."/>
        </authorList>
    </citation>
    <scope>NUCLEOTIDE SEQUENCE [LARGE SCALE GENOMIC DNA]</scope>
    <source>
        <strain evidence="11 12">DSM 6702</strain>
    </source>
</reference>
<organism evidence="11 12">
    <name type="scientific">Thiorhodovibrio winogradskyi</name>
    <dbReference type="NCBI Taxonomy" id="77007"/>
    <lineage>
        <taxon>Bacteria</taxon>
        <taxon>Pseudomonadati</taxon>
        <taxon>Pseudomonadota</taxon>
        <taxon>Gammaproteobacteria</taxon>
        <taxon>Chromatiales</taxon>
        <taxon>Chromatiaceae</taxon>
        <taxon>Thiorhodovibrio</taxon>
    </lineage>
</organism>
<evidence type="ECO:0000256" key="1">
    <source>
        <dbReference type="ARBA" id="ARBA00002578"/>
    </source>
</evidence>
<dbReference type="NCBIfam" id="TIGR01400">
    <property type="entry name" value="fliR"/>
    <property type="match status" value="1"/>
</dbReference>
<evidence type="ECO:0000256" key="2">
    <source>
        <dbReference type="ARBA" id="ARBA00009772"/>
    </source>
</evidence>
<evidence type="ECO:0000256" key="5">
    <source>
        <dbReference type="ARBA" id="ARBA00022692"/>
    </source>
</evidence>
<evidence type="ECO:0000256" key="7">
    <source>
        <dbReference type="ARBA" id="ARBA00023136"/>
    </source>
</evidence>
<dbReference type="PANTHER" id="PTHR30065">
    <property type="entry name" value="FLAGELLAR BIOSYNTHETIC PROTEIN FLIR"/>
    <property type="match status" value="1"/>
</dbReference>
<evidence type="ECO:0000313" key="12">
    <source>
        <dbReference type="Proteomes" id="UP001432180"/>
    </source>
</evidence>
<feature type="transmembrane region" description="Helical" evidence="10">
    <location>
        <begin position="173"/>
        <end position="202"/>
    </location>
</feature>
<feature type="transmembrane region" description="Helical" evidence="10">
    <location>
        <begin position="214"/>
        <end position="238"/>
    </location>
</feature>
<keyword evidence="11" id="KW-0969">Cilium</keyword>
<comment type="similarity">
    <text evidence="2 10">Belongs to the FliR/MopE/SpaR family.</text>
</comment>
<keyword evidence="4 10" id="KW-1003">Cell membrane</keyword>
<evidence type="ECO:0000313" key="11">
    <source>
        <dbReference type="EMBL" id="WPL19785.1"/>
    </source>
</evidence>
<dbReference type="EMBL" id="CP121472">
    <property type="protein sequence ID" value="WPL19785.1"/>
    <property type="molecule type" value="Genomic_DNA"/>
</dbReference>
<evidence type="ECO:0000256" key="4">
    <source>
        <dbReference type="ARBA" id="ARBA00022475"/>
    </source>
</evidence>
<evidence type="ECO:0000256" key="10">
    <source>
        <dbReference type="RuleBase" id="RU362071"/>
    </source>
</evidence>
<keyword evidence="5 10" id="KW-0812">Transmembrane</keyword>
<protein>
    <recommendedName>
        <fullName evidence="3 9">Flagellar biosynthetic protein FliR</fullName>
    </recommendedName>
</protein>
<feature type="transmembrane region" description="Helical" evidence="10">
    <location>
        <begin position="45"/>
        <end position="64"/>
    </location>
</feature>
<feature type="transmembrane region" description="Helical" evidence="10">
    <location>
        <begin position="12"/>
        <end position="33"/>
    </location>
</feature>
<feature type="transmembrane region" description="Helical" evidence="10">
    <location>
        <begin position="129"/>
        <end position="152"/>
    </location>
</feature>
<keyword evidence="11" id="KW-0966">Cell projection</keyword>
<dbReference type="Pfam" id="PF01311">
    <property type="entry name" value="Bac_export_1"/>
    <property type="match status" value="1"/>
</dbReference>
<feature type="transmembrane region" description="Helical" evidence="10">
    <location>
        <begin position="76"/>
        <end position="96"/>
    </location>
</feature>
<proteinExistence type="inferred from homology"/>
<sequence length="258" mass="27373">MISISADQIMTWALSLIWPFVRISAMLLVAPIFGARGVNTRMRMGMGLLLAMVIAPQLPTPPLIDVISMRGLIVAIQQVLIGIAMGFVLQMVFSALTQAGESMALSMGLGFASVIDPAAGVQVPIVSQFFVIIATLLFLAMNGHLVLLEMLLLSFSSMPIGDGGLTADDLWALLSFGSTMFAGALLIALPAVAGLLMVNLAMGVVARTAPQLNIFAVGFPVMMLAGFVLLSILLPSLFARLGELMTLGFELIQRLIRL</sequence>
<accession>A0ABZ0SHN2</accession>
<keyword evidence="7 10" id="KW-0472">Membrane</keyword>
<evidence type="ECO:0000256" key="8">
    <source>
        <dbReference type="ARBA" id="ARBA00023143"/>
    </source>
</evidence>
<keyword evidence="6 10" id="KW-1133">Transmembrane helix</keyword>